<dbReference type="AlphaFoldDB" id="A0A3L6Q1S8"/>
<reference evidence="3" key="1">
    <citation type="journal article" date="2019" name="Nat. Commun.">
        <title>The genome of broomcorn millet.</title>
        <authorList>
            <person name="Zou C."/>
            <person name="Miki D."/>
            <person name="Li D."/>
            <person name="Tang Q."/>
            <person name="Xiao L."/>
            <person name="Rajput S."/>
            <person name="Deng P."/>
            <person name="Jia W."/>
            <person name="Huang R."/>
            <person name="Zhang M."/>
            <person name="Sun Y."/>
            <person name="Hu J."/>
            <person name="Fu X."/>
            <person name="Schnable P.S."/>
            <person name="Li F."/>
            <person name="Zhang H."/>
            <person name="Feng B."/>
            <person name="Zhu X."/>
            <person name="Liu R."/>
            <person name="Schnable J.C."/>
            <person name="Zhu J.-K."/>
            <person name="Zhang H."/>
        </authorList>
    </citation>
    <scope>NUCLEOTIDE SEQUENCE [LARGE SCALE GENOMIC DNA]</scope>
</reference>
<evidence type="ECO:0000256" key="1">
    <source>
        <dbReference type="SAM" id="MobiDB-lite"/>
    </source>
</evidence>
<feature type="region of interest" description="Disordered" evidence="1">
    <location>
        <begin position="76"/>
        <end position="206"/>
    </location>
</feature>
<feature type="compositionally biased region" description="Low complexity" evidence="1">
    <location>
        <begin position="228"/>
        <end position="240"/>
    </location>
</feature>
<organism evidence="2 3">
    <name type="scientific">Panicum miliaceum</name>
    <name type="common">Proso millet</name>
    <name type="synonym">Broomcorn millet</name>
    <dbReference type="NCBI Taxonomy" id="4540"/>
    <lineage>
        <taxon>Eukaryota</taxon>
        <taxon>Viridiplantae</taxon>
        <taxon>Streptophyta</taxon>
        <taxon>Embryophyta</taxon>
        <taxon>Tracheophyta</taxon>
        <taxon>Spermatophyta</taxon>
        <taxon>Magnoliopsida</taxon>
        <taxon>Liliopsida</taxon>
        <taxon>Poales</taxon>
        <taxon>Poaceae</taxon>
        <taxon>PACMAD clade</taxon>
        <taxon>Panicoideae</taxon>
        <taxon>Panicodae</taxon>
        <taxon>Paniceae</taxon>
        <taxon>Panicinae</taxon>
        <taxon>Panicum</taxon>
        <taxon>Panicum sect. Panicum</taxon>
    </lineage>
</organism>
<feature type="compositionally biased region" description="Low complexity" evidence="1">
    <location>
        <begin position="124"/>
        <end position="133"/>
    </location>
</feature>
<feature type="compositionally biased region" description="Basic and acidic residues" evidence="1">
    <location>
        <begin position="96"/>
        <end position="107"/>
    </location>
</feature>
<proteinExistence type="predicted"/>
<comment type="caution">
    <text evidence="2">The sequence shown here is derived from an EMBL/GenBank/DDBJ whole genome shotgun (WGS) entry which is preliminary data.</text>
</comment>
<sequence>MKKKGEEEEEQKDEDPLHFLAGCANDMACAGPMGTCSLKYNFENCQNRDDSSLRYCGGTHPTDVWVLALWAPHVSERSPCRGTSSQNRPVNADQRASTESKPQEQRRNNPARDVSIAAPPSATSRSVPLSLFSPLPPDATCSHRSPSNSNPNGRIPPGVLYISVPSPPSPVSLPRSLFSPKSRVLPPTSSASPRARAPDPAESAGAAVDWHRCCGAGALGAGVGCGSSPGSADSGAADET</sequence>
<feature type="region of interest" description="Disordered" evidence="1">
    <location>
        <begin position="221"/>
        <end position="240"/>
    </location>
</feature>
<evidence type="ECO:0000313" key="3">
    <source>
        <dbReference type="Proteomes" id="UP000275267"/>
    </source>
</evidence>
<feature type="compositionally biased region" description="Low complexity" evidence="1">
    <location>
        <begin position="172"/>
        <end position="204"/>
    </location>
</feature>
<accession>A0A3L6Q1S8</accession>
<evidence type="ECO:0000313" key="2">
    <source>
        <dbReference type="EMBL" id="RLM69423.1"/>
    </source>
</evidence>
<feature type="compositionally biased region" description="Polar residues" evidence="1">
    <location>
        <begin position="81"/>
        <end position="95"/>
    </location>
</feature>
<dbReference type="EMBL" id="PQIB02000014">
    <property type="protein sequence ID" value="RLM69423.1"/>
    <property type="molecule type" value="Genomic_DNA"/>
</dbReference>
<gene>
    <name evidence="2" type="ORF">C2845_PM17G10120</name>
</gene>
<name>A0A3L6Q1S8_PANMI</name>
<feature type="compositionally biased region" description="Polar residues" evidence="1">
    <location>
        <begin position="142"/>
        <end position="152"/>
    </location>
</feature>
<keyword evidence="3" id="KW-1185">Reference proteome</keyword>
<protein>
    <submittedName>
        <fullName evidence="2">Uncharacterized protein</fullName>
    </submittedName>
</protein>
<dbReference type="Proteomes" id="UP000275267">
    <property type="component" value="Unassembled WGS sequence"/>
</dbReference>